<organism evidence="2">
    <name type="scientific">Drosophila melanogaster</name>
    <name type="common">Fruit fly</name>
    <dbReference type="NCBI Taxonomy" id="7227"/>
    <lineage>
        <taxon>Eukaryota</taxon>
        <taxon>Metazoa</taxon>
        <taxon>Ecdysozoa</taxon>
        <taxon>Arthropoda</taxon>
        <taxon>Hexapoda</taxon>
        <taxon>Insecta</taxon>
        <taxon>Pterygota</taxon>
        <taxon>Neoptera</taxon>
        <taxon>Endopterygota</taxon>
        <taxon>Diptera</taxon>
        <taxon>Brachycera</taxon>
        <taxon>Muscomorpha</taxon>
        <taxon>Ephydroidea</taxon>
        <taxon>Drosophilidae</taxon>
        <taxon>Drosophila</taxon>
        <taxon>Sophophora</taxon>
    </lineage>
</organism>
<protein>
    <submittedName>
        <fullName evidence="2">HDC16825</fullName>
    </submittedName>
</protein>
<proteinExistence type="predicted"/>
<name>Q6IIW0_DROME</name>
<dbReference type="AlphaFoldDB" id="Q6IIW0"/>
<sequence length="119" mass="12908">MVNVTAQMDEPGGTHMHVYAPTEGNPDTLANVEVNMSDSIKNSAVPENPIRQQGLNKTHESCPTGGVPRGQLIRIRAYDEPINLFVLHPLARAEEPIRSGMSIPDFLPYVLGPHLAGSL</sequence>
<accession>Q6IIW0</accession>
<dbReference type="EMBL" id="BK002956">
    <property type="protein sequence ID" value="DAA03156.1"/>
    <property type="molecule type" value="Genomic_DNA"/>
</dbReference>
<feature type="region of interest" description="Disordered" evidence="1">
    <location>
        <begin position="41"/>
        <end position="66"/>
    </location>
</feature>
<evidence type="ECO:0000313" key="2">
    <source>
        <dbReference type="EMBL" id="DAA03156.1"/>
    </source>
</evidence>
<reference evidence="2" key="1">
    <citation type="journal article" date="2003" name="Genome Biol.">
        <title>An integrated gene annotation and transcriptional profiling approach towards the full gene content of the Drosophila genome.</title>
        <authorList>
            <person name="Hild M."/>
            <person name="Beckmann B."/>
            <person name="Haas S.A."/>
            <person name="Koch B."/>
            <person name="Solovyev V."/>
            <person name="Busold C."/>
            <person name="Fellenberg K."/>
            <person name="Boutros M."/>
            <person name="Vingron M."/>
            <person name="Sauer F."/>
            <person name="Hoheisel J.D."/>
            <person name="Paro R."/>
        </authorList>
    </citation>
    <scope>NUCLEOTIDE SEQUENCE</scope>
</reference>
<feature type="region of interest" description="Disordered" evidence="1">
    <location>
        <begin position="1"/>
        <end position="27"/>
    </location>
</feature>
<gene>
    <name evidence="2" type="ORF">HDC16825</name>
</gene>
<evidence type="ECO:0000256" key="1">
    <source>
        <dbReference type="SAM" id="MobiDB-lite"/>
    </source>
</evidence>